<feature type="non-terminal residue" evidence="1">
    <location>
        <position position="81"/>
    </location>
</feature>
<evidence type="ECO:0000313" key="1">
    <source>
        <dbReference type="EMBL" id="ETJ41809.1"/>
    </source>
</evidence>
<proteinExistence type="predicted"/>
<protein>
    <submittedName>
        <fullName evidence="1">Phosphoesterase RecJ protein</fullName>
    </submittedName>
</protein>
<accession>W1YKV8</accession>
<organism evidence="1">
    <name type="scientific">human gut metagenome</name>
    <dbReference type="NCBI Taxonomy" id="408170"/>
    <lineage>
        <taxon>unclassified sequences</taxon>
        <taxon>metagenomes</taxon>
        <taxon>organismal metagenomes</taxon>
    </lineage>
</organism>
<dbReference type="AlphaFoldDB" id="W1YKV8"/>
<dbReference type="EMBL" id="AZMM01004247">
    <property type="protein sequence ID" value="ETJ41809.1"/>
    <property type="molecule type" value="Genomic_DNA"/>
</dbReference>
<gene>
    <name evidence="1" type="ORF">Q604_UNBC04247G0001</name>
</gene>
<comment type="caution">
    <text evidence="1">The sequence shown here is derived from an EMBL/GenBank/DDBJ whole genome shotgun (WGS) entry which is preliminary data.</text>
</comment>
<reference evidence="1" key="1">
    <citation type="submission" date="2013-12" db="EMBL/GenBank/DDBJ databases">
        <title>A Varibaculum cambriense genome reconstructed from a premature infant gut community with otherwise low bacterial novelty that shifts toward anaerobic metabolism during the third week of life.</title>
        <authorList>
            <person name="Brown C.T."/>
            <person name="Sharon I."/>
            <person name="Thomas B.C."/>
            <person name="Castelle C.J."/>
            <person name="Morowitz M.J."/>
            <person name="Banfield J.F."/>
        </authorList>
    </citation>
    <scope>NUCLEOTIDE SEQUENCE</scope>
</reference>
<feature type="non-terminal residue" evidence="1">
    <location>
        <position position="1"/>
    </location>
</feature>
<name>W1YKV8_9ZZZZ</name>
<sequence>YKFIDPRDTRSDIDSEDELAEHAVMALYFKDITDLEKARIKAEEGQPVWGMIQIDNLEELTKGLSDREYTSIWTDINNIIM</sequence>